<dbReference type="InterPro" id="IPR011335">
    <property type="entry name" value="Restrct_endonuc-II-like"/>
</dbReference>
<dbReference type="RefSeq" id="WP_354701055.1">
    <property type="nucleotide sequence ID" value="NZ_CP114014.1"/>
</dbReference>
<organism evidence="2">
    <name type="scientific">Paraconexibacter sp. AEG42_29</name>
    <dbReference type="NCBI Taxonomy" id="2997339"/>
    <lineage>
        <taxon>Bacteria</taxon>
        <taxon>Bacillati</taxon>
        <taxon>Actinomycetota</taxon>
        <taxon>Thermoleophilia</taxon>
        <taxon>Solirubrobacterales</taxon>
        <taxon>Paraconexibacteraceae</taxon>
        <taxon>Paraconexibacter</taxon>
    </lineage>
</organism>
<dbReference type="Gene3D" id="3.40.960.10">
    <property type="entry name" value="VSR Endonuclease"/>
    <property type="match status" value="1"/>
</dbReference>
<name>A0AAU7ASF6_9ACTN</name>
<reference evidence="2" key="1">
    <citation type="submission" date="2022-12" db="EMBL/GenBank/DDBJ databases">
        <title>Paraconexibacter alkalitolerans sp. nov. and Baekduia alba sp. nov., isolated from soil and emended description of the genera Paraconexibacter (Chun et al., 2020) and Baekduia (An et al., 2020).</title>
        <authorList>
            <person name="Vieira S."/>
            <person name="Huber K.J."/>
            <person name="Geppert A."/>
            <person name="Wolf J."/>
            <person name="Neumann-Schaal M."/>
            <person name="Muesken M."/>
            <person name="Overmann J."/>
        </authorList>
    </citation>
    <scope>NUCLEOTIDE SEQUENCE</scope>
    <source>
        <strain evidence="2">AEG42_29</strain>
    </source>
</reference>
<accession>A0AAU7ASF6</accession>
<dbReference type="EMBL" id="CP114014">
    <property type="protein sequence ID" value="XAY04528.1"/>
    <property type="molecule type" value="Genomic_DNA"/>
</dbReference>
<proteinExistence type="predicted"/>
<evidence type="ECO:0000313" key="2">
    <source>
        <dbReference type="EMBL" id="XAY04528.1"/>
    </source>
</evidence>
<dbReference type="Pfam" id="PF04480">
    <property type="entry name" value="DUF559"/>
    <property type="match status" value="1"/>
</dbReference>
<protein>
    <recommendedName>
        <fullName evidence="1">DUF559 domain-containing protein</fullName>
    </recommendedName>
</protein>
<dbReference type="SUPFAM" id="SSF52980">
    <property type="entry name" value="Restriction endonuclease-like"/>
    <property type="match status" value="1"/>
</dbReference>
<dbReference type="AlphaFoldDB" id="A0AAU7ASF6"/>
<dbReference type="InterPro" id="IPR007569">
    <property type="entry name" value="DUF559"/>
</dbReference>
<evidence type="ECO:0000259" key="1">
    <source>
        <dbReference type="Pfam" id="PF04480"/>
    </source>
</evidence>
<gene>
    <name evidence="2" type="ORF">DSM112329_01362</name>
</gene>
<dbReference type="KEGG" id="parq:DSM112329_01362"/>
<feature type="domain" description="DUF559" evidence="1">
    <location>
        <begin position="237"/>
        <end position="286"/>
    </location>
</feature>
<sequence length="300" mass="34200">MAAPRSKDREERLFALANRQFGLLRHDQLIAAGLDRNAIAARVARRRLTRVQAGVYAFGHTALQDEGRWLAAVWTCAPEGVLSHFTAAAFHGWRTPGDPEGRLHISTTASSRSREDIAVHRTRHLEAVDVFTSGLFRVTHQPRTLVDLADVMPWDDYRALADSLPSLRVDKIRAAQARTPRRSGAPLVTRLIDADDAHTKSEFERRFLRFLTAHRLPRPDDLNVSVAGHKADCVYRTDRRLVIELDGRAHHRRRAQMRADRRRDSDYQLAGYRILRLVWDDLHAHEAARTASRVRRMLAA</sequence>